<name>A0AAV5APP9_9AGAM</name>
<dbReference type="Proteomes" id="UP001050691">
    <property type="component" value="Unassembled WGS sequence"/>
</dbReference>
<reference evidence="3" key="1">
    <citation type="submission" date="2021-10" db="EMBL/GenBank/DDBJ databases">
        <title>De novo Genome Assembly of Clathrus columnatus (Basidiomycota, Fungi) Using Illumina and Nanopore Sequence Data.</title>
        <authorList>
            <person name="Ogiso-Tanaka E."/>
            <person name="Itagaki H."/>
            <person name="Hosoya T."/>
            <person name="Hosaka K."/>
        </authorList>
    </citation>
    <scope>NUCLEOTIDE SEQUENCE</scope>
    <source>
        <strain evidence="3">MO-923</strain>
    </source>
</reference>
<evidence type="ECO:0000313" key="4">
    <source>
        <dbReference type="Proteomes" id="UP001050691"/>
    </source>
</evidence>
<evidence type="ECO:0000256" key="2">
    <source>
        <dbReference type="SAM" id="Phobius"/>
    </source>
</evidence>
<gene>
    <name evidence="3" type="ORF">Clacol_009761</name>
</gene>
<feature type="region of interest" description="Disordered" evidence="1">
    <location>
        <begin position="62"/>
        <end position="107"/>
    </location>
</feature>
<keyword evidence="2" id="KW-0812">Transmembrane</keyword>
<comment type="caution">
    <text evidence="3">The sequence shown here is derived from an EMBL/GenBank/DDBJ whole genome shotgun (WGS) entry which is preliminary data.</text>
</comment>
<organism evidence="3 4">
    <name type="scientific">Clathrus columnatus</name>
    <dbReference type="NCBI Taxonomy" id="1419009"/>
    <lineage>
        <taxon>Eukaryota</taxon>
        <taxon>Fungi</taxon>
        <taxon>Dikarya</taxon>
        <taxon>Basidiomycota</taxon>
        <taxon>Agaricomycotina</taxon>
        <taxon>Agaricomycetes</taxon>
        <taxon>Phallomycetidae</taxon>
        <taxon>Phallales</taxon>
        <taxon>Clathraceae</taxon>
        <taxon>Clathrus</taxon>
    </lineage>
</organism>
<feature type="compositionally biased region" description="Polar residues" evidence="1">
    <location>
        <begin position="77"/>
        <end position="100"/>
    </location>
</feature>
<sequence length="107" mass="11708">MSTTILPSTKGPDKDAVIGIVFGVASFVLIILVGAFFALRRHFKRKYTKDVAGMKQLRGSYITDRNNNPSPCPSTLVEHNQTDLSSTSRTEEALQSNNPFISHGQGI</sequence>
<keyword evidence="2" id="KW-1133">Transmembrane helix</keyword>
<protein>
    <submittedName>
        <fullName evidence="3">Uncharacterized protein</fullName>
    </submittedName>
</protein>
<accession>A0AAV5APP9</accession>
<feature type="transmembrane region" description="Helical" evidence="2">
    <location>
        <begin position="16"/>
        <end position="39"/>
    </location>
</feature>
<evidence type="ECO:0000313" key="3">
    <source>
        <dbReference type="EMBL" id="GJJ15483.1"/>
    </source>
</evidence>
<evidence type="ECO:0000256" key="1">
    <source>
        <dbReference type="SAM" id="MobiDB-lite"/>
    </source>
</evidence>
<keyword evidence="4" id="KW-1185">Reference proteome</keyword>
<keyword evidence="2" id="KW-0472">Membrane</keyword>
<dbReference type="AlphaFoldDB" id="A0AAV5APP9"/>
<dbReference type="EMBL" id="BPWL01000011">
    <property type="protein sequence ID" value="GJJ15483.1"/>
    <property type="molecule type" value="Genomic_DNA"/>
</dbReference>
<proteinExistence type="predicted"/>